<keyword evidence="5" id="KW-1185">Reference proteome</keyword>
<feature type="chain" id="PRO_5045809624" evidence="2">
    <location>
        <begin position="26"/>
        <end position="754"/>
    </location>
</feature>
<dbReference type="InterPro" id="IPR051058">
    <property type="entry name" value="GDSL_Est/Lipase"/>
</dbReference>
<reference evidence="5" key="1">
    <citation type="journal article" date="2019" name="Int. J. Syst. Evol. Microbiol.">
        <title>The Global Catalogue of Microorganisms (GCM) 10K type strain sequencing project: providing services to taxonomists for standard genome sequencing and annotation.</title>
        <authorList>
            <consortium name="The Broad Institute Genomics Platform"/>
            <consortium name="The Broad Institute Genome Sequencing Center for Infectious Disease"/>
            <person name="Wu L."/>
            <person name="Ma J."/>
        </authorList>
    </citation>
    <scope>NUCLEOTIDE SEQUENCE [LARGE SCALE GENOMIC DNA]</scope>
    <source>
        <strain evidence="5">LMG 29894</strain>
    </source>
</reference>
<comment type="caution">
    <text evidence="4">The sequence shown here is derived from an EMBL/GenBank/DDBJ whole genome shotgun (WGS) entry which is preliminary data.</text>
</comment>
<organism evidence="4 5">
    <name type="scientific">Chitinimonas lacunae</name>
    <dbReference type="NCBI Taxonomy" id="1963018"/>
    <lineage>
        <taxon>Bacteria</taxon>
        <taxon>Pseudomonadati</taxon>
        <taxon>Pseudomonadota</taxon>
        <taxon>Betaproteobacteria</taxon>
        <taxon>Neisseriales</taxon>
        <taxon>Chitinibacteraceae</taxon>
        <taxon>Chitinimonas</taxon>
    </lineage>
</organism>
<proteinExistence type="predicted"/>
<dbReference type="RefSeq" id="WP_378166953.1">
    <property type="nucleotide sequence ID" value="NZ_JBHSBU010000001.1"/>
</dbReference>
<dbReference type="PANTHER" id="PTHR45648:SF22">
    <property type="entry name" value="GDSL LIPASE_ACYLHYDROLASE FAMILY PROTEIN (AFU_ORTHOLOGUE AFUA_4G14700)"/>
    <property type="match status" value="1"/>
</dbReference>
<dbReference type="SMART" id="SM00869">
    <property type="entry name" value="Autotransporter"/>
    <property type="match status" value="1"/>
</dbReference>
<name>A0ABV8MWC1_9NEIS</name>
<gene>
    <name evidence="4" type="ORF">ACFOW7_18030</name>
</gene>
<evidence type="ECO:0000313" key="5">
    <source>
        <dbReference type="Proteomes" id="UP001595791"/>
    </source>
</evidence>
<evidence type="ECO:0000256" key="2">
    <source>
        <dbReference type="SAM" id="SignalP"/>
    </source>
</evidence>
<dbReference type="SUPFAM" id="SSF103515">
    <property type="entry name" value="Autotransporter"/>
    <property type="match status" value="1"/>
</dbReference>
<dbReference type="Proteomes" id="UP001595791">
    <property type="component" value="Unassembled WGS sequence"/>
</dbReference>
<dbReference type="Pfam" id="PF00657">
    <property type="entry name" value="Lipase_GDSL"/>
    <property type="match status" value="1"/>
</dbReference>
<keyword evidence="1" id="KW-0378">Hydrolase</keyword>
<dbReference type="InterPro" id="IPR036709">
    <property type="entry name" value="Autotransporte_beta_dom_sf"/>
</dbReference>
<dbReference type="EMBL" id="JBHSBU010000001">
    <property type="protein sequence ID" value="MFC4161240.1"/>
    <property type="molecule type" value="Genomic_DNA"/>
</dbReference>
<sequence length="754" mass="78536">MITRRLRITALAAAIAATAAPVALAAPFSNVYFFGDSLTDSGAFGGLPTSYGVLPAGARNTTDDAKLYAHYVAGRYGFAVTPVNPINPTLGKGNNYAQGGARANGNANTTALSIGSQVGNYVRDHGGQVDVNALHVVWVGGNDVADALRVGATGTAADAQRVVSGAAQSTLQQVGQLKALGAKYVVVVNVPDLARVPRLMFDTSRAAASTVVNGTATETTARQLLGGINPALAANAQLVTATQSILRNAGATLGDAAVAAARAKLNAGGATPAEQQEAIKAAGTAAEQAIVTTYSKAVGQQIAGLLVQAGVLPAAMAETAAAGISGNLGAVLNQNLTGQISKNYAVASASAGQLVDSLLHPLLNAGLTGMGNVLQLDVNRLMKEVVANPTAYGFNNATGTACGREAIVCTSKDANFDASKSFFFSDEFHPTPLAHALMGDYMVSVLDAPMFASQLVNSQNASVSMARQSLEGRPTGARSVGQVDAFASASRETRDFDGTADSLANDGTNRAATVGLDYQATSNASVGVALTVMDHKTRFGNDRGGFNAVDRLMTAFGRYDMGAIRLGGEVFFGQTRFNKIDRTIRLGQAVRVERGDASGNQSGMRIHAGYELAMGQFSVTPLASLAYRSAKVSTYNEQGNSSTAMRFEQQRVEELIFGLGARAEAKMGGFVPFGSLMFYHDSKDNDRTVRAGLVNLGSTMEMPVFTPDRSFGTVNLGARFEMAKNVDGYLSYQRDVATDDEKRGNWTFGLQVGF</sequence>
<evidence type="ECO:0000313" key="4">
    <source>
        <dbReference type="EMBL" id="MFC4161240.1"/>
    </source>
</evidence>
<dbReference type="PROSITE" id="PS51208">
    <property type="entry name" value="AUTOTRANSPORTER"/>
    <property type="match status" value="1"/>
</dbReference>
<dbReference type="InterPro" id="IPR036514">
    <property type="entry name" value="SGNH_hydro_sf"/>
</dbReference>
<feature type="domain" description="Autotransporter" evidence="3">
    <location>
        <begin position="478"/>
        <end position="754"/>
    </location>
</feature>
<accession>A0ABV8MWC1</accession>
<dbReference type="PANTHER" id="PTHR45648">
    <property type="entry name" value="GDSL LIPASE/ACYLHYDROLASE FAMILY PROTEIN (AFU_ORTHOLOGUE AFUA_4G14700)"/>
    <property type="match status" value="1"/>
</dbReference>
<feature type="signal peptide" evidence="2">
    <location>
        <begin position="1"/>
        <end position="25"/>
    </location>
</feature>
<evidence type="ECO:0000259" key="3">
    <source>
        <dbReference type="PROSITE" id="PS51208"/>
    </source>
</evidence>
<protein>
    <submittedName>
        <fullName evidence="4">Autotransporter domain-containing protein</fullName>
    </submittedName>
</protein>
<evidence type="ECO:0000256" key="1">
    <source>
        <dbReference type="ARBA" id="ARBA00022801"/>
    </source>
</evidence>
<dbReference type="Gene3D" id="3.40.50.1110">
    <property type="entry name" value="SGNH hydrolase"/>
    <property type="match status" value="2"/>
</dbReference>
<dbReference type="Gene3D" id="2.40.128.130">
    <property type="entry name" value="Autotransporter beta-domain"/>
    <property type="match status" value="1"/>
</dbReference>
<dbReference type="InterPro" id="IPR001087">
    <property type="entry name" value="GDSL"/>
</dbReference>
<keyword evidence="2" id="KW-0732">Signal</keyword>
<dbReference type="Pfam" id="PF03797">
    <property type="entry name" value="Autotransporter"/>
    <property type="match status" value="1"/>
</dbReference>
<dbReference type="InterPro" id="IPR005546">
    <property type="entry name" value="Autotransporte_beta"/>
</dbReference>